<evidence type="ECO:0000313" key="3">
    <source>
        <dbReference type="Proteomes" id="UP000250550"/>
    </source>
</evidence>
<evidence type="ECO:0000313" key="1">
    <source>
        <dbReference type="EMBL" id="MBS5686529.1"/>
    </source>
</evidence>
<dbReference type="RefSeq" id="WP_112121993.1">
    <property type="nucleotide sequence ID" value="NZ_CAXSZA010000003.1"/>
</dbReference>
<evidence type="ECO:0000313" key="2">
    <source>
        <dbReference type="EMBL" id="RAW63777.1"/>
    </source>
</evidence>
<dbReference type="Proteomes" id="UP000250550">
    <property type="component" value="Unassembled WGS sequence"/>
</dbReference>
<sequence length="76" mass="8490">MSNFQKDVQLLTDLQELISDAERTANMPGYAGAVFNAISPALKAAMPAAQKKARRQIDVLTRAKERLMELMEEPQK</sequence>
<dbReference type="Proteomes" id="UP000733372">
    <property type="component" value="Unassembled WGS sequence"/>
</dbReference>
<protein>
    <submittedName>
        <fullName evidence="2">Uncharacterized protein</fullName>
    </submittedName>
</protein>
<comment type="caution">
    <text evidence="2">The sequence shown here is derived from an EMBL/GenBank/DDBJ whole genome shotgun (WGS) entry which is preliminary data.</text>
</comment>
<reference evidence="1" key="2">
    <citation type="submission" date="2021-02" db="EMBL/GenBank/DDBJ databases">
        <title>Infant gut strain persistence is associated with maternal origin, phylogeny, and functional potential including surface adhesion and iron acquisition.</title>
        <authorList>
            <person name="Lou Y.C."/>
        </authorList>
    </citation>
    <scope>NUCLEOTIDE SEQUENCE</scope>
    <source>
        <strain evidence="1">L3_101_367G1_dasL3_101_367G1_metabat.metabat.26</strain>
    </source>
</reference>
<accession>A0A329UQR8</accession>
<organism evidence="2 3">
    <name type="scientific">Faecalibacterium prausnitzii</name>
    <dbReference type="NCBI Taxonomy" id="853"/>
    <lineage>
        <taxon>Bacteria</taxon>
        <taxon>Bacillati</taxon>
        <taxon>Bacillota</taxon>
        <taxon>Clostridia</taxon>
        <taxon>Eubacteriales</taxon>
        <taxon>Oscillospiraceae</taxon>
        <taxon>Faecalibacterium</taxon>
    </lineage>
</organism>
<reference evidence="2 3" key="1">
    <citation type="submission" date="2018-02" db="EMBL/GenBank/DDBJ databases">
        <title>Complete genome sequencing of Faecalibacterium prausnitzii strains isolated from the human gut.</title>
        <authorList>
            <person name="Fitzgerald B.C."/>
            <person name="Shkoporov A.N."/>
            <person name="Ross P.R."/>
            <person name="Hill C."/>
        </authorList>
    </citation>
    <scope>NUCLEOTIDE SEQUENCE [LARGE SCALE GENOMIC DNA]</scope>
    <source>
        <strain evidence="2 3">APC924/119</strain>
    </source>
</reference>
<proteinExistence type="predicted"/>
<dbReference type="EMBL" id="PRLF01000024">
    <property type="protein sequence ID" value="RAW63777.1"/>
    <property type="molecule type" value="Genomic_DNA"/>
</dbReference>
<dbReference type="AlphaFoldDB" id="A0A329UQR8"/>
<gene>
    <name evidence="2" type="ORF">C4N21_12700</name>
    <name evidence="1" type="ORF">KHW66_00195</name>
</gene>
<dbReference type="EMBL" id="JAGZAM010000001">
    <property type="protein sequence ID" value="MBS5686529.1"/>
    <property type="molecule type" value="Genomic_DNA"/>
</dbReference>
<name>A0A329UQR8_9FIRM</name>